<sequence>MVRLAGVRAINSQHQVASYEAALRLASGGHVQQAISQLQQLLSDPLLAASSPGCTH</sequence>
<organism evidence="1 2">
    <name type="scientific">Haematococcus lacustris</name>
    <name type="common">Green alga</name>
    <name type="synonym">Haematococcus pluvialis</name>
    <dbReference type="NCBI Taxonomy" id="44745"/>
    <lineage>
        <taxon>Eukaryota</taxon>
        <taxon>Viridiplantae</taxon>
        <taxon>Chlorophyta</taxon>
        <taxon>core chlorophytes</taxon>
        <taxon>Chlorophyceae</taxon>
        <taxon>CS clade</taxon>
        <taxon>Chlamydomonadales</taxon>
        <taxon>Haematococcaceae</taxon>
        <taxon>Haematococcus</taxon>
    </lineage>
</organism>
<protein>
    <submittedName>
        <fullName evidence="1">Uncharacterized protein</fullName>
    </submittedName>
</protein>
<reference evidence="1 2" key="1">
    <citation type="submission" date="2020-02" db="EMBL/GenBank/DDBJ databases">
        <title>Draft genome sequence of Haematococcus lacustris strain NIES-144.</title>
        <authorList>
            <person name="Morimoto D."/>
            <person name="Nakagawa S."/>
            <person name="Yoshida T."/>
            <person name="Sawayama S."/>
        </authorList>
    </citation>
    <scope>NUCLEOTIDE SEQUENCE [LARGE SCALE GENOMIC DNA]</scope>
    <source>
        <strain evidence="1 2">NIES-144</strain>
    </source>
</reference>
<proteinExistence type="predicted"/>
<dbReference type="Proteomes" id="UP000485058">
    <property type="component" value="Unassembled WGS sequence"/>
</dbReference>
<evidence type="ECO:0000313" key="2">
    <source>
        <dbReference type="Proteomes" id="UP000485058"/>
    </source>
</evidence>
<accession>A0A6A0ACQ8</accession>
<comment type="caution">
    <text evidence="1">The sequence shown here is derived from an EMBL/GenBank/DDBJ whole genome shotgun (WGS) entry which is preliminary data.</text>
</comment>
<gene>
    <name evidence="1" type="ORF">HaLaN_29517</name>
</gene>
<keyword evidence="2" id="KW-1185">Reference proteome</keyword>
<dbReference type="EMBL" id="BLLF01005031">
    <property type="protein sequence ID" value="GFH30630.1"/>
    <property type="molecule type" value="Genomic_DNA"/>
</dbReference>
<dbReference type="AlphaFoldDB" id="A0A6A0ACQ8"/>
<evidence type="ECO:0000313" key="1">
    <source>
        <dbReference type="EMBL" id="GFH30630.1"/>
    </source>
</evidence>
<name>A0A6A0ACQ8_HAELA</name>